<dbReference type="PANTHER" id="PTHR22811">
    <property type="entry name" value="TRANSMEMBRANE EMP24 DOMAIN-CONTAINING PROTEIN"/>
    <property type="match status" value="1"/>
</dbReference>
<dbReference type="GO" id="GO:0005737">
    <property type="term" value="C:cytoplasm"/>
    <property type="evidence" value="ECO:0007669"/>
    <property type="project" value="GOC"/>
</dbReference>
<dbReference type="SMART" id="SM01190">
    <property type="entry name" value="EMP24_GP25L"/>
    <property type="match status" value="1"/>
</dbReference>
<feature type="domain" description="GOLD" evidence="10">
    <location>
        <begin position="21"/>
        <end position="215"/>
    </location>
</feature>
<keyword evidence="7" id="KW-0175">Coiled coil</keyword>
<dbReference type="Pfam" id="PF01105">
    <property type="entry name" value="EMP24_GP25L"/>
    <property type="match status" value="1"/>
</dbReference>
<dbReference type="Proteomes" id="UP001360560">
    <property type="component" value="Unassembled WGS sequence"/>
</dbReference>
<evidence type="ECO:0000313" key="11">
    <source>
        <dbReference type="EMBL" id="GMM38741.1"/>
    </source>
</evidence>
<evidence type="ECO:0000256" key="5">
    <source>
        <dbReference type="ARBA" id="ARBA00022989"/>
    </source>
</evidence>
<evidence type="ECO:0000256" key="7">
    <source>
        <dbReference type="SAM" id="Coils"/>
    </source>
</evidence>
<evidence type="ECO:0000259" key="10">
    <source>
        <dbReference type="SMART" id="SM01190"/>
    </source>
</evidence>
<organism evidence="11 12">
    <name type="scientific">Saccharomycopsis crataegensis</name>
    <dbReference type="NCBI Taxonomy" id="43959"/>
    <lineage>
        <taxon>Eukaryota</taxon>
        <taxon>Fungi</taxon>
        <taxon>Dikarya</taxon>
        <taxon>Ascomycota</taxon>
        <taxon>Saccharomycotina</taxon>
        <taxon>Saccharomycetes</taxon>
        <taxon>Saccharomycopsidaceae</taxon>
        <taxon>Saccharomycopsis</taxon>
    </lineage>
</organism>
<dbReference type="AlphaFoldDB" id="A0AAV5QVL0"/>
<reference evidence="11 12" key="1">
    <citation type="journal article" date="2023" name="Elife">
        <title>Identification of key yeast species and microbe-microbe interactions impacting larval growth of Drosophila in the wild.</title>
        <authorList>
            <person name="Mure A."/>
            <person name="Sugiura Y."/>
            <person name="Maeda R."/>
            <person name="Honda K."/>
            <person name="Sakurai N."/>
            <person name="Takahashi Y."/>
            <person name="Watada M."/>
            <person name="Katoh T."/>
            <person name="Gotoh A."/>
            <person name="Gotoh Y."/>
            <person name="Taniguchi I."/>
            <person name="Nakamura K."/>
            <person name="Hayashi T."/>
            <person name="Katayama T."/>
            <person name="Uemura T."/>
            <person name="Hattori Y."/>
        </authorList>
    </citation>
    <scope>NUCLEOTIDE SEQUENCE [LARGE SCALE GENOMIC DNA]</scope>
    <source>
        <strain evidence="11 12">SC-9</strain>
    </source>
</reference>
<keyword evidence="4 9" id="KW-0732">Signal</keyword>
<sequence length="220" mass="25445">MIQRQIILLLLLFSSLIHCTSIGVVLPPLKPKDLGKGVTHCFRYPVNPNDLVVIRLNVGPRINGQSLNIKVLDSHDNLYRSKEDLTNKVRFAFSSSEEVKYFDVCLENIMTDLSWSKTGEEKSVVLDVEVGDDARNENSFRQQEMYHPINTDLQRVKTSYEEMERELAGLVEKEIRLRNINEKANTNYMIYEVVVIVILITVGICQLCYFKMYLRTKKLI</sequence>
<feature type="transmembrane region" description="Helical" evidence="8">
    <location>
        <begin position="188"/>
        <end position="210"/>
    </location>
</feature>
<keyword evidence="12" id="KW-1185">Reference proteome</keyword>
<comment type="similarity">
    <text evidence="2">Belongs to the EMP24/GP25L family.</text>
</comment>
<keyword evidence="6 8" id="KW-0472">Membrane</keyword>
<evidence type="ECO:0000313" key="12">
    <source>
        <dbReference type="Proteomes" id="UP001360560"/>
    </source>
</evidence>
<feature type="chain" id="PRO_5043528963" description="GOLD domain-containing protein" evidence="9">
    <location>
        <begin position="20"/>
        <end position="220"/>
    </location>
</feature>
<dbReference type="GO" id="GO:0016020">
    <property type="term" value="C:membrane"/>
    <property type="evidence" value="ECO:0007669"/>
    <property type="project" value="UniProtKB-SubCell"/>
</dbReference>
<evidence type="ECO:0000256" key="3">
    <source>
        <dbReference type="ARBA" id="ARBA00022692"/>
    </source>
</evidence>
<dbReference type="InterPro" id="IPR009038">
    <property type="entry name" value="GOLD_dom"/>
</dbReference>
<protein>
    <recommendedName>
        <fullName evidence="10">GOLD domain-containing protein</fullName>
    </recommendedName>
</protein>
<keyword evidence="3 8" id="KW-0812">Transmembrane</keyword>
<evidence type="ECO:0000256" key="1">
    <source>
        <dbReference type="ARBA" id="ARBA00004479"/>
    </source>
</evidence>
<accession>A0AAV5QVL0</accession>
<evidence type="ECO:0000256" key="4">
    <source>
        <dbReference type="ARBA" id="ARBA00022729"/>
    </source>
</evidence>
<evidence type="ECO:0000256" key="2">
    <source>
        <dbReference type="ARBA" id="ARBA00007104"/>
    </source>
</evidence>
<evidence type="ECO:0000256" key="9">
    <source>
        <dbReference type="SAM" id="SignalP"/>
    </source>
</evidence>
<dbReference type="RefSeq" id="XP_064855736.1">
    <property type="nucleotide sequence ID" value="XM_064999664.1"/>
</dbReference>
<feature type="coiled-coil region" evidence="7">
    <location>
        <begin position="153"/>
        <end position="180"/>
    </location>
</feature>
<keyword evidence="5 8" id="KW-1133">Transmembrane helix</keyword>
<name>A0AAV5QVL0_9ASCO</name>
<evidence type="ECO:0000256" key="8">
    <source>
        <dbReference type="SAM" id="Phobius"/>
    </source>
</evidence>
<evidence type="ECO:0000256" key="6">
    <source>
        <dbReference type="ARBA" id="ARBA00023136"/>
    </source>
</evidence>
<comment type="subcellular location">
    <subcellularLocation>
        <location evidence="1">Membrane</location>
        <topology evidence="1">Single-pass type I membrane protein</topology>
    </subcellularLocation>
</comment>
<dbReference type="InterPro" id="IPR015720">
    <property type="entry name" value="Emp24-like"/>
</dbReference>
<gene>
    <name evidence="11" type="ORF">DASC09_060800</name>
</gene>
<dbReference type="GO" id="GO:0006888">
    <property type="term" value="P:endoplasmic reticulum to Golgi vesicle-mediated transport"/>
    <property type="evidence" value="ECO:0007669"/>
    <property type="project" value="UniProtKB-ARBA"/>
</dbReference>
<proteinExistence type="inferred from homology"/>
<dbReference type="GeneID" id="90076729"/>
<comment type="caution">
    <text evidence="11">The sequence shown here is derived from an EMBL/GenBank/DDBJ whole genome shotgun (WGS) entry which is preliminary data.</text>
</comment>
<feature type="signal peptide" evidence="9">
    <location>
        <begin position="1"/>
        <end position="19"/>
    </location>
</feature>
<dbReference type="EMBL" id="BTFZ01000020">
    <property type="protein sequence ID" value="GMM38741.1"/>
    <property type="molecule type" value="Genomic_DNA"/>
</dbReference>